<feature type="region of interest" description="Disordered" evidence="1">
    <location>
        <begin position="21"/>
        <end position="55"/>
    </location>
</feature>
<keyword evidence="3" id="KW-1185">Reference proteome</keyword>
<organism evidence="2 3">
    <name type="scientific">Chelonia mydas</name>
    <name type="common">Green sea-turtle</name>
    <name type="synonym">Chelonia agassizi</name>
    <dbReference type="NCBI Taxonomy" id="8469"/>
    <lineage>
        <taxon>Eukaryota</taxon>
        <taxon>Metazoa</taxon>
        <taxon>Chordata</taxon>
        <taxon>Craniata</taxon>
        <taxon>Vertebrata</taxon>
        <taxon>Euteleostomi</taxon>
        <taxon>Archelosauria</taxon>
        <taxon>Testudinata</taxon>
        <taxon>Testudines</taxon>
        <taxon>Cryptodira</taxon>
        <taxon>Durocryptodira</taxon>
        <taxon>Americhelydia</taxon>
        <taxon>Chelonioidea</taxon>
        <taxon>Cheloniidae</taxon>
        <taxon>Chelonia</taxon>
    </lineage>
</organism>
<proteinExistence type="predicted"/>
<evidence type="ECO:0000313" key="2">
    <source>
        <dbReference type="EMBL" id="EMP38378.1"/>
    </source>
</evidence>
<reference evidence="3" key="1">
    <citation type="journal article" date="2013" name="Nat. Genet.">
        <title>The draft genomes of soft-shell turtle and green sea turtle yield insights into the development and evolution of the turtle-specific body plan.</title>
        <authorList>
            <person name="Wang Z."/>
            <person name="Pascual-Anaya J."/>
            <person name="Zadissa A."/>
            <person name="Li W."/>
            <person name="Niimura Y."/>
            <person name="Huang Z."/>
            <person name="Li C."/>
            <person name="White S."/>
            <person name="Xiong Z."/>
            <person name="Fang D."/>
            <person name="Wang B."/>
            <person name="Ming Y."/>
            <person name="Chen Y."/>
            <person name="Zheng Y."/>
            <person name="Kuraku S."/>
            <person name="Pignatelli M."/>
            <person name="Herrero J."/>
            <person name="Beal K."/>
            <person name="Nozawa M."/>
            <person name="Li Q."/>
            <person name="Wang J."/>
            <person name="Zhang H."/>
            <person name="Yu L."/>
            <person name="Shigenobu S."/>
            <person name="Wang J."/>
            <person name="Liu J."/>
            <person name="Flicek P."/>
            <person name="Searle S."/>
            <person name="Wang J."/>
            <person name="Kuratani S."/>
            <person name="Yin Y."/>
            <person name="Aken B."/>
            <person name="Zhang G."/>
            <person name="Irie N."/>
        </authorList>
    </citation>
    <scope>NUCLEOTIDE SEQUENCE [LARGE SCALE GENOMIC DNA]</scope>
</reference>
<evidence type="ECO:0000256" key="1">
    <source>
        <dbReference type="SAM" id="MobiDB-lite"/>
    </source>
</evidence>
<gene>
    <name evidence="2" type="ORF">UY3_04413</name>
</gene>
<sequence>MGSPQRGSAVSKAYLERHLAHHRSSSFRASPGDEQSRLSDLALSSPSPTWQGGDHRLALQSDRSTASAGAAGCIAPQRSQLLAESCYTLHRPLARESRHIYAVYPRHSREQCRLVDPRHTYTGASCKPVCPTMDAFRSTHRCLLDSHTSYFPVNTQMYRCITRMQIIQFSNACTRLQPIKLDV</sequence>
<dbReference type="Proteomes" id="UP000031443">
    <property type="component" value="Unassembled WGS sequence"/>
</dbReference>
<accession>M7C1X4</accession>
<protein>
    <submittedName>
        <fullName evidence="2">Uncharacterized protein</fullName>
    </submittedName>
</protein>
<name>M7C1X4_CHEMY</name>
<dbReference type="EMBL" id="KB519916">
    <property type="protein sequence ID" value="EMP38378.1"/>
    <property type="molecule type" value="Genomic_DNA"/>
</dbReference>
<dbReference type="AlphaFoldDB" id="M7C1X4"/>
<evidence type="ECO:0000313" key="3">
    <source>
        <dbReference type="Proteomes" id="UP000031443"/>
    </source>
</evidence>